<dbReference type="SUPFAM" id="SSF46785">
    <property type="entry name" value="Winged helix' DNA-binding domain"/>
    <property type="match status" value="1"/>
</dbReference>
<dbReference type="InterPro" id="IPR029063">
    <property type="entry name" value="SAM-dependent_MTases_sf"/>
</dbReference>
<dbReference type="EMBL" id="PVBR01000036">
    <property type="protein sequence ID" value="PRD40643.1"/>
    <property type="molecule type" value="Genomic_DNA"/>
</dbReference>
<dbReference type="Gene3D" id="3.40.50.150">
    <property type="entry name" value="Vaccinia Virus protein VP39"/>
    <property type="match status" value="1"/>
</dbReference>
<dbReference type="GO" id="GO:0046983">
    <property type="term" value="F:protein dimerization activity"/>
    <property type="evidence" value="ECO:0007669"/>
    <property type="project" value="InterPro"/>
</dbReference>
<dbReference type="Gene3D" id="1.10.10.10">
    <property type="entry name" value="Winged helix-like DNA-binding domain superfamily/Winged helix DNA-binding domain"/>
    <property type="match status" value="1"/>
</dbReference>
<dbReference type="SUPFAM" id="SSF53335">
    <property type="entry name" value="S-adenosyl-L-methionine-dependent methyltransferases"/>
    <property type="match status" value="1"/>
</dbReference>
<dbReference type="InterPro" id="IPR012967">
    <property type="entry name" value="COMT_dimerisation"/>
</dbReference>
<evidence type="ECO:0000256" key="2">
    <source>
        <dbReference type="ARBA" id="ARBA00022679"/>
    </source>
</evidence>
<keyword evidence="8" id="KW-1185">Reference proteome</keyword>
<evidence type="ECO:0000256" key="1">
    <source>
        <dbReference type="ARBA" id="ARBA00022603"/>
    </source>
</evidence>
<dbReference type="InterPro" id="IPR036388">
    <property type="entry name" value="WH-like_DNA-bd_sf"/>
</dbReference>
<protein>
    <submittedName>
        <fullName evidence="7">Methyltransferase</fullName>
    </submittedName>
</protein>
<dbReference type="PIRSF" id="PIRSF005739">
    <property type="entry name" value="O-mtase"/>
    <property type="match status" value="1"/>
</dbReference>
<dbReference type="PANTHER" id="PTHR43712">
    <property type="entry name" value="PUTATIVE (AFU_ORTHOLOGUE AFUA_4G14580)-RELATED"/>
    <property type="match status" value="1"/>
</dbReference>
<reference evidence="7 8" key="1">
    <citation type="submission" date="2018-02" db="EMBL/GenBank/DDBJ databases">
        <title>The draft genome of Phyllobacterium sp. 1N-3.</title>
        <authorList>
            <person name="Liu L."/>
            <person name="Li L."/>
            <person name="Zhang X."/>
            <person name="Wang T."/>
            <person name="Liang L."/>
        </authorList>
    </citation>
    <scope>NUCLEOTIDE SEQUENCE [LARGE SCALE GENOMIC DNA]</scope>
    <source>
        <strain evidence="7 8">1N-3</strain>
    </source>
</reference>
<comment type="caution">
    <text evidence="7">The sequence shown here is derived from an EMBL/GenBank/DDBJ whole genome shotgun (WGS) entry which is preliminary data.</text>
</comment>
<evidence type="ECO:0000259" key="5">
    <source>
        <dbReference type="Pfam" id="PF00891"/>
    </source>
</evidence>
<organism evidence="7 8">
    <name type="scientific">Phyllobacterium phragmitis</name>
    <dbReference type="NCBI Taxonomy" id="2670329"/>
    <lineage>
        <taxon>Bacteria</taxon>
        <taxon>Pseudomonadati</taxon>
        <taxon>Pseudomonadota</taxon>
        <taxon>Alphaproteobacteria</taxon>
        <taxon>Hyphomicrobiales</taxon>
        <taxon>Phyllobacteriaceae</taxon>
        <taxon>Phyllobacterium</taxon>
    </lineage>
</organism>
<dbReference type="GO" id="GO:0032259">
    <property type="term" value="P:methylation"/>
    <property type="evidence" value="ECO:0007669"/>
    <property type="project" value="UniProtKB-KW"/>
</dbReference>
<dbReference type="Proteomes" id="UP000239434">
    <property type="component" value="Unassembled WGS sequence"/>
</dbReference>
<dbReference type="Pfam" id="PF00891">
    <property type="entry name" value="Methyltransf_2"/>
    <property type="match status" value="1"/>
</dbReference>
<name>A0A2S9IJC5_9HYPH</name>
<feature type="domain" description="O-methyltransferase dimerisation" evidence="6">
    <location>
        <begin position="2"/>
        <end position="70"/>
    </location>
</feature>
<feature type="domain" description="O-methyltransferase C-terminal" evidence="5">
    <location>
        <begin position="93"/>
        <end position="297"/>
    </location>
</feature>
<evidence type="ECO:0000313" key="8">
    <source>
        <dbReference type="Proteomes" id="UP000239434"/>
    </source>
</evidence>
<gene>
    <name evidence="7" type="ORF">C5748_25845</name>
</gene>
<feature type="active site" description="Proton acceptor" evidence="4">
    <location>
        <position position="228"/>
    </location>
</feature>
<keyword evidence="2 7" id="KW-0808">Transferase</keyword>
<keyword evidence="1 7" id="KW-0489">Methyltransferase</keyword>
<dbReference type="InterPro" id="IPR036390">
    <property type="entry name" value="WH_DNA-bd_sf"/>
</dbReference>
<dbReference type="PANTHER" id="PTHR43712:SF2">
    <property type="entry name" value="O-METHYLTRANSFERASE CICE"/>
    <property type="match status" value="1"/>
</dbReference>
<dbReference type="PROSITE" id="PS51683">
    <property type="entry name" value="SAM_OMT_II"/>
    <property type="match status" value="1"/>
</dbReference>
<sequence>MGYTYVAALRAATELGVADHLADGPREIGELAQATKTDKLKLYRILRLLATRGVFREEEGERFALTLPADFLRTDRPQSQRSAVLMLTDETFWRPIGELAKSVRGEFIFKHIFGMSFFEYWAQEGVPAEDFHRGMSAMSEVENQFLVRSYDFPKDATVVDVAGGLGGLLLRVLRENPTLHGILFDRQHVLDRNRLGELGDDKRWKLVAGDFFKSCPKGDIYLLKYIMHDWSDENDIRILRNIREAMAPGARVLIMDPVLPEGNTPHPGKEMDLLTMGIYEGGRERTEKEFHRLLAGADLRLNRIIDTGSYVSIVEAVAA</sequence>
<dbReference type="GO" id="GO:0008171">
    <property type="term" value="F:O-methyltransferase activity"/>
    <property type="evidence" value="ECO:0007669"/>
    <property type="project" value="InterPro"/>
</dbReference>
<dbReference type="InterPro" id="IPR001077">
    <property type="entry name" value="COMT_C"/>
</dbReference>
<evidence type="ECO:0000256" key="4">
    <source>
        <dbReference type="PIRSR" id="PIRSR005739-1"/>
    </source>
</evidence>
<accession>A0A2S9IJC5</accession>
<evidence type="ECO:0000259" key="6">
    <source>
        <dbReference type="Pfam" id="PF08100"/>
    </source>
</evidence>
<evidence type="ECO:0000256" key="3">
    <source>
        <dbReference type="ARBA" id="ARBA00022691"/>
    </source>
</evidence>
<keyword evidence="3" id="KW-0949">S-adenosyl-L-methionine</keyword>
<dbReference type="Pfam" id="PF08100">
    <property type="entry name" value="Dimerisation"/>
    <property type="match status" value="1"/>
</dbReference>
<evidence type="ECO:0000313" key="7">
    <source>
        <dbReference type="EMBL" id="PRD40643.1"/>
    </source>
</evidence>
<dbReference type="AlphaFoldDB" id="A0A2S9IJC5"/>
<proteinExistence type="predicted"/>
<dbReference type="InterPro" id="IPR016461">
    <property type="entry name" value="COMT-like"/>
</dbReference>